<dbReference type="AlphaFoldDB" id="A0A0V0R6Z5"/>
<dbReference type="InterPro" id="IPR001433">
    <property type="entry name" value="OxRdtase_FAD/NAD-bd"/>
</dbReference>
<evidence type="ECO:0000256" key="2">
    <source>
        <dbReference type="ARBA" id="ARBA00001974"/>
    </source>
</evidence>
<dbReference type="SUPFAM" id="SSF52218">
    <property type="entry name" value="Flavoproteins"/>
    <property type="match status" value="1"/>
</dbReference>
<dbReference type="GO" id="GO:0016491">
    <property type="term" value="F:oxidoreductase activity"/>
    <property type="evidence" value="ECO:0007669"/>
    <property type="project" value="UniProtKB-KW"/>
</dbReference>
<gene>
    <name evidence="10" type="ORF">PPERSA_09655</name>
</gene>
<dbReference type="InterPro" id="IPR039261">
    <property type="entry name" value="FNR_nucleotide-bd"/>
</dbReference>
<dbReference type="SUPFAM" id="SSF52343">
    <property type="entry name" value="Ferredoxin reductase-like, C-terminal NADP-linked domain"/>
    <property type="match status" value="1"/>
</dbReference>
<keyword evidence="11" id="KW-1185">Reference proteome</keyword>
<dbReference type="GO" id="GO:0050660">
    <property type="term" value="F:flavin adenine dinucleotide binding"/>
    <property type="evidence" value="ECO:0007669"/>
    <property type="project" value="TreeGrafter"/>
</dbReference>
<evidence type="ECO:0000259" key="8">
    <source>
        <dbReference type="PROSITE" id="PS50902"/>
    </source>
</evidence>
<comment type="caution">
    <text evidence="10">The sequence shown here is derived from an EMBL/GenBank/DDBJ whole genome shotgun (WGS) entry which is preliminary data.</text>
</comment>
<feature type="domain" description="FAD-binding FR-type" evidence="9">
    <location>
        <begin position="217"/>
        <end position="456"/>
    </location>
</feature>
<protein>
    <submittedName>
        <fullName evidence="10">Riboflavin synthase-like beta-barrel</fullName>
    </submittedName>
</protein>
<dbReference type="PANTHER" id="PTHR19384:SF10">
    <property type="entry name" value="NADPH-DEPENDENT DIFLAVIN OXIDOREDUCTASE 1"/>
    <property type="match status" value="1"/>
</dbReference>
<dbReference type="Gene3D" id="1.20.990.10">
    <property type="entry name" value="NADPH-cytochrome p450 Reductase, Chain A, domain 3"/>
    <property type="match status" value="1"/>
</dbReference>
<evidence type="ECO:0000256" key="5">
    <source>
        <dbReference type="ARBA" id="ARBA00022827"/>
    </source>
</evidence>
<dbReference type="PRINTS" id="PR00369">
    <property type="entry name" value="FLAVODOXIN"/>
</dbReference>
<dbReference type="InParanoid" id="A0A0V0R6Z5"/>
<dbReference type="PROSITE" id="PS50902">
    <property type="entry name" value="FLAVODOXIN_LIKE"/>
    <property type="match status" value="1"/>
</dbReference>
<comment type="cofactor">
    <cofactor evidence="1">
        <name>FMN</name>
        <dbReference type="ChEBI" id="CHEBI:58210"/>
    </cofactor>
</comment>
<reference evidence="10 11" key="1">
    <citation type="journal article" date="2015" name="Sci. Rep.">
        <title>Genome of the facultative scuticociliatosis pathogen Pseudocohnilembus persalinus provides insight into its virulence through horizontal gene transfer.</title>
        <authorList>
            <person name="Xiong J."/>
            <person name="Wang G."/>
            <person name="Cheng J."/>
            <person name="Tian M."/>
            <person name="Pan X."/>
            <person name="Warren A."/>
            <person name="Jiang C."/>
            <person name="Yuan D."/>
            <person name="Miao W."/>
        </authorList>
    </citation>
    <scope>NUCLEOTIDE SEQUENCE [LARGE SCALE GENOMIC DNA]</scope>
    <source>
        <strain evidence="10">36N120E</strain>
    </source>
</reference>
<sequence length="574" mass="67732">MQQEEQEQKLMSKQKDLLILYGSQTGNAKYLAEELERECIQRDITVHISGCDEYNIKFLPQEKYISTTGQGEPTDNMIKFWQFMLIKELPKNSLQNMEFSVFGLGDSRYQLFNAMARKLQVRLLDLGAKEFCDRGLGDDQHPQGYYFAFDHWIADLWTKLQQKFPSKKINIDYSQVKQLSTPPVPKFKISFVQETSEIKQHSFKAYTQLHSNHSLPKEYIACPITNKSLLTSANYERETYKMDFNIQNQNISYQPGDVLAIHPQNQLQLCLNLAQVLNLDLSQCIEITVNPEHKSVFKNPFPRYVNIYDLFHSWLDISGCPSRYFLKLLSFYTSNQMQTEKLQEMSQKTQESLEEFEQYVLKEKRNIYEILFDFNSYSQFPLEYLLESVQLLVPRRYSISSCQLKSKNNLSITVGLVKYKTDFNRQIFGTCSLFLKNIEINQRVLLQVIKGTMQFPQDITTPVIMVGPGTGIAPFMSFIQQRVSLIEDFILKNKQELPQEIKYNTILFFGSRFKKDEYYYGQELEQYSDCNWQQQYLIQLMLFQIIFINFYRQDYFIYGLFERPGLKNLRLKQD</sequence>
<keyword evidence="3" id="KW-0285">Flavoprotein</keyword>
<evidence type="ECO:0000256" key="6">
    <source>
        <dbReference type="ARBA" id="ARBA00022857"/>
    </source>
</evidence>
<evidence type="ECO:0000259" key="9">
    <source>
        <dbReference type="PROSITE" id="PS51384"/>
    </source>
</evidence>
<organism evidence="10 11">
    <name type="scientific">Pseudocohnilembus persalinus</name>
    <name type="common">Ciliate</name>
    <dbReference type="NCBI Taxonomy" id="266149"/>
    <lineage>
        <taxon>Eukaryota</taxon>
        <taxon>Sar</taxon>
        <taxon>Alveolata</taxon>
        <taxon>Ciliophora</taxon>
        <taxon>Intramacronucleata</taxon>
        <taxon>Oligohymenophorea</taxon>
        <taxon>Scuticociliatia</taxon>
        <taxon>Philasterida</taxon>
        <taxon>Pseudocohnilembidae</taxon>
        <taxon>Pseudocohnilembus</taxon>
    </lineage>
</organism>
<keyword evidence="4" id="KW-0288">FMN</keyword>
<dbReference type="GO" id="GO:0010181">
    <property type="term" value="F:FMN binding"/>
    <property type="evidence" value="ECO:0007669"/>
    <property type="project" value="InterPro"/>
</dbReference>
<name>A0A0V0R6Z5_PSEPJ</name>
<evidence type="ECO:0000256" key="7">
    <source>
        <dbReference type="ARBA" id="ARBA00023002"/>
    </source>
</evidence>
<keyword evidence="7" id="KW-0560">Oxidoreductase</keyword>
<dbReference type="InterPro" id="IPR008254">
    <property type="entry name" value="Flavodoxin/NO_synth"/>
</dbReference>
<dbReference type="Pfam" id="PF00175">
    <property type="entry name" value="NAD_binding_1"/>
    <property type="match status" value="1"/>
</dbReference>
<dbReference type="Gene3D" id="3.40.50.360">
    <property type="match status" value="1"/>
</dbReference>
<dbReference type="PROSITE" id="PS51384">
    <property type="entry name" value="FAD_FR"/>
    <property type="match status" value="1"/>
</dbReference>
<dbReference type="OrthoDB" id="1856718at2759"/>
<dbReference type="Gene3D" id="2.40.30.10">
    <property type="entry name" value="Translation factors"/>
    <property type="match status" value="1"/>
</dbReference>
<dbReference type="PRINTS" id="PR00371">
    <property type="entry name" value="FPNCR"/>
</dbReference>
<feature type="domain" description="Flavodoxin-like" evidence="8">
    <location>
        <begin position="17"/>
        <end position="157"/>
    </location>
</feature>
<evidence type="ECO:0000313" key="10">
    <source>
        <dbReference type="EMBL" id="KRX10271.1"/>
    </source>
</evidence>
<dbReference type="InterPro" id="IPR001094">
    <property type="entry name" value="Flavdoxin-like"/>
</dbReference>
<comment type="cofactor">
    <cofactor evidence="2">
        <name>FAD</name>
        <dbReference type="ChEBI" id="CHEBI:57692"/>
    </cofactor>
</comment>
<evidence type="ECO:0000256" key="3">
    <source>
        <dbReference type="ARBA" id="ARBA00022630"/>
    </source>
</evidence>
<dbReference type="InterPro" id="IPR017938">
    <property type="entry name" value="Riboflavin_synthase-like_b-brl"/>
</dbReference>
<accession>A0A0V0R6Z5</accession>
<dbReference type="GO" id="GO:0005829">
    <property type="term" value="C:cytosol"/>
    <property type="evidence" value="ECO:0007669"/>
    <property type="project" value="TreeGrafter"/>
</dbReference>
<evidence type="ECO:0000256" key="4">
    <source>
        <dbReference type="ARBA" id="ARBA00022643"/>
    </source>
</evidence>
<dbReference type="InterPro" id="IPR029039">
    <property type="entry name" value="Flavoprotein-like_sf"/>
</dbReference>
<dbReference type="InterPro" id="IPR023173">
    <property type="entry name" value="NADPH_Cyt_P450_Rdtase_alpha"/>
</dbReference>
<dbReference type="Pfam" id="PF00258">
    <property type="entry name" value="Flavodoxin_1"/>
    <property type="match status" value="1"/>
</dbReference>
<dbReference type="InterPro" id="IPR001709">
    <property type="entry name" value="Flavoprot_Pyr_Nucl_cyt_Rdtase"/>
</dbReference>
<keyword evidence="6" id="KW-0521">NADP</keyword>
<dbReference type="Pfam" id="PF00667">
    <property type="entry name" value="FAD_binding_1"/>
    <property type="match status" value="1"/>
</dbReference>
<dbReference type="OMA" id="DIMSIPR"/>
<dbReference type="InterPro" id="IPR017927">
    <property type="entry name" value="FAD-bd_FR_type"/>
</dbReference>
<dbReference type="EMBL" id="LDAU01000032">
    <property type="protein sequence ID" value="KRX10271.1"/>
    <property type="molecule type" value="Genomic_DNA"/>
</dbReference>
<evidence type="ECO:0000313" key="11">
    <source>
        <dbReference type="Proteomes" id="UP000054937"/>
    </source>
</evidence>
<proteinExistence type="predicted"/>
<evidence type="ECO:0000256" key="1">
    <source>
        <dbReference type="ARBA" id="ARBA00001917"/>
    </source>
</evidence>
<dbReference type="Proteomes" id="UP000054937">
    <property type="component" value="Unassembled WGS sequence"/>
</dbReference>
<dbReference type="SUPFAM" id="SSF63380">
    <property type="entry name" value="Riboflavin synthase domain-like"/>
    <property type="match status" value="1"/>
</dbReference>
<keyword evidence="5" id="KW-0274">FAD</keyword>
<dbReference type="PANTHER" id="PTHR19384">
    <property type="entry name" value="NITRIC OXIDE SYNTHASE-RELATED"/>
    <property type="match status" value="1"/>
</dbReference>
<dbReference type="Gene3D" id="3.40.50.80">
    <property type="entry name" value="Nucleotide-binding domain of ferredoxin-NADP reductase (FNR) module"/>
    <property type="match status" value="1"/>
</dbReference>
<dbReference type="InterPro" id="IPR003097">
    <property type="entry name" value="CysJ-like_FAD-binding"/>
</dbReference>